<organism evidence="2 3">
    <name type="scientific">Roseobacter insulae</name>
    <dbReference type="NCBI Taxonomy" id="2859783"/>
    <lineage>
        <taxon>Bacteria</taxon>
        <taxon>Pseudomonadati</taxon>
        <taxon>Pseudomonadota</taxon>
        <taxon>Alphaproteobacteria</taxon>
        <taxon>Rhodobacterales</taxon>
        <taxon>Roseobacteraceae</taxon>
        <taxon>Roseobacter</taxon>
    </lineage>
</organism>
<dbReference type="RefSeq" id="WP_219500309.1">
    <property type="nucleotide sequence ID" value="NZ_JAHXDN010000002.1"/>
</dbReference>
<gene>
    <name evidence="2" type="ORF">KX928_06525</name>
</gene>
<dbReference type="InterPro" id="IPR019613">
    <property type="entry name" value="DUF4198"/>
</dbReference>
<dbReference type="Proteomes" id="UP001138661">
    <property type="component" value="Unassembled WGS sequence"/>
</dbReference>
<dbReference type="Pfam" id="PF10670">
    <property type="entry name" value="DUF4198"/>
    <property type="match status" value="1"/>
</dbReference>
<evidence type="ECO:0000313" key="3">
    <source>
        <dbReference type="Proteomes" id="UP001138661"/>
    </source>
</evidence>
<keyword evidence="3" id="KW-1185">Reference proteome</keyword>
<proteinExistence type="predicted"/>
<feature type="chain" id="PRO_5040891543" evidence="1">
    <location>
        <begin position="21"/>
        <end position="264"/>
    </location>
</feature>
<feature type="signal peptide" evidence="1">
    <location>
        <begin position="1"/>
        <end position="20"/>
    </location>
</feature>
<comment type="caution">
    <text evidence="2">The sequence shown here is derived from an EMBL/GenBank/DDBJ whole genome shotgun (WGS) entry which is preliminary data.</text>
</comment>
<evidence type="ECO:0000256" key="1">
    <source>
        <dbReference type="SAM" id="SignalP"/>
    </source>
</evidence>
<name>A0A9X1FTM5_9RHOB</name>
<accession>A0A9X1FTM5</accession>
<keyword evidence="1" id="KW-0732">Signal</keyword>
<evidence type="ECO:0000313" key="2">
    <source>
        <dbReference type="EMBL" id="MBW4707437.1"/>
    </source>
</evidence>
<dbReference type="AlphaFoldDB" id="A0A9X1FTM5"/>
<dbReference type="EMBL" id="JAHXDN010000002">
    <property type="protein sequence ID" value="MBW4707437.1"/>
    <property type="molecule type" value="Genomic_DNA"/>
</dbReference>
<sequence>MSRYLAALLLVMLAMSPARAHDFWLEPDSFRPMPGSALTVTVRIGEALDGQSYPFDPRAYKYALWSGPKGDFDLSLVPVRARQSGMVAIGDGLHSLTVASYDQALTHDTTGDLLHFLTSVGQADLVATDAGRDLPTTNISERYRRSSKLLVHFGSVIGVDRRIGADREWVALGSGFRLFDGPSVAGHHPVQVHCRQRGEDRPVTRQDLKTDAEGVVHPRVPRDGECLLNAVFIGFDGAESDLTSEWVSLFLHTEPAAGAGEFSN</sequence>
<reference evidence="2" key="1">
    <citation type="submission" date="2021-07" db="EMBL/GenBank/DDBJ databases">
        <title>Roseobacter insulae sp. nov., isolated from a tidal flat.</title>
        <authorList>
            <person name="Park S."/>
            <person name="Yoon J.-H."/>
        </authorList>
    </citation>
    <scope>NUCLEOTIDE SEQUENCE</scope>
    <source>
        <strain evidence="2">YSTF-M11</strain>
    </source>
</reference>
<protein>
    <submittedName>
        <fullName evidence="2">DUF4198 domain-containing protein</fullName>
    </submittedName>
</protein>